<reference evidence="3 4" key="1">
    <citation type="submission" date="2023-10" db="EMBL/GenBank/DDBJ databases">
        <title>Draft genome sequence of Xylaria bambusicola isolate GMP-LS, the root and basal stem rot pathogen of sugarcane in Indonesia.</title>
        <authorList>
            <person name="Selvaraj P."/>
            <person name="Muralishankar V."/>
            <person name="Muruganantham S."/>
            <person name="Sp S."/>
            <person name="Haryani S."/>
            <person name="Lau K.J.X."/>
            <person name="Naqvi N.I."/>
        </authorList>
    </citation>
    <scope>NUCLEOTIDE SEQUENCE [LARGE SCALE GENOMIC DNA]</scope>
    <source>
        <strain evidence="3">GMP-LS</strain>
    </source>
</reference>
<evidence type="ECO:0000256" key="1">
    <source>
        <dbReference type="SAM" id="MobiDB-lite"/>
    </source>
</evidence>
<keyword evidence="4" id="KW-1185">Reference proteome</keyword>
<sequence>MAWDILTGKEKEQILSKFPNHSMILDPNTPQVRPNVSALLNNNNFRNDVAQYQEGLGKGCHDPDWIRSAQAAHSARVAGLYDDFVAADFEDKWNMPIPRRSQADSGANEGDSYGVNVSESTTVSEYATNNQPPALQSADMSGIYPTEMNVTDRNEEMGHPNDGIVMSTTKTPEAGR</sequence>
<dbReference type="InterPro" id="IPR028020">
    <property type="entry name" value="ASX_DEUBAD_dom"/>
</dbReference>
<comment type="caution">
    <text evidence="3">The sequence shown here is derived from an EMBL/GenBank/DDBJ whole genome shotgun (WGS) entry which is preliminary data.</text>
</comment>
<feature type="domain" description="ASX DEUBAD" evidence="2">
    <location>
        <begin position="2"/>
        <end position="94"/>
    </location>
</feature>
<dbReference type="Pfam" id="PF13919">
    <property type="entry name" value="ASXH"/>
    <property type="match status" value="1"/>
</dbReference>
<proteinExistence type="predicted"/>
<organism evidence="3 4">
    <name type="scientific">Xylaria bambusicola</name>
    <dbReference type="NCBI Taxonomy" id="326684"/>
    <lineage>
        <taxon>Eukaryota</taxon>
        <taxon>Fungi</taxon>
        <taxon>Dikarya</taxon>
        <taxon>Ascomycota</taxon>
        <taxon>Pezizomycotina</taxon>
        <taxon>Sordariomycetes</taxon>
        <taxon>Xylariomycetidae</taxon>
        <taxon>Xylariales</taxon>
        <taxon>Xylariaceae</taxon>
        <taxon>Xylaria</taxon>
    </lineage>
</organism>
<gene>
    <name evidence="3" type="ORF">RRF57_006889</name>
</gene>
<feature type="compositionally biased region" description="Polar residues" evidence="1">
    <location>
        <begin position="166"/>
        <end position="176"/>
    </location>
</feature>
<dbReference type="AlphaFoldDB" id="A0AAN7UZW8"/>
<feature type="region of interest" description="Disordered" evidence="1">
    <location>
        <begin position="152"/>
        <end position="176"/>
    </location>
</feature>
<dbReference type="Proteomes" id="UP001305414">
    <property type="component" value="Unassembled WGS sequence"/>
</dbReference>
<dbReference type="EMBL" id="JAWHQM010000018">
    <property type="protein sequence ID" value="KAK5631174.1"/>
    <property type="molecule type" value="Genomic_DNA"/>
</dbReference>
<name>A0AAN7UZW8_9PEZI</name>
<protein>
    <recommendedName>
        <fullName evidence="2">ASX DEUBAD domain-containing protein</fullName>
    </recommendedName>
</protein>
<evidence type="ECO:0000259" key="2">
    <source>
        <dbReference type="Pfam" id="PF13919"/>
    </source>
</evidence>
<evidence type="ECO:0000313" key="4">
    <source>
        <dbReference type="Proteomes" id="UP001305414"/>
    </source>
</evidence>
<evidence type="ECO:0000313" key="3">
    <source>
        <dbReference type="EMBL" id="KAK5631174.1"/>
    </source>
</evidence>
<accession>A0AAN7UZW8</accession>